<dbReference type="EMBL" id="JARIHO010000006">
    <property type="protein sequence ID" value="KAJ7359115.1"/>
    <property type="molecule type" value="Genomic_DNA"/>
</dbReference>
<evidence type="ECO:0000313" key="3">
    <source>
        <dbReference type="Proteomes" id="UP001218218"/>
    </source>
</evidence>
<dbReference type="AlphaFoldDB" id="A0AAD7F0Z9"/>
<sequence length="243" mass="26920">MHLSFFSVLGFLAVPVLVAACEGECITGTTRKMNDNYNSRVKSALNKIDREIIDTFQLNSQLAPSLTQQIETCYNKISNETLYRALFPGCFHGKCLDENGRKPEGCPNPDCPMICGTPGSMVHFYSKFRNISFATTTTSLVSCANETYPALLKTLQKLVATSLSQPRVETAPGPQILRYRRRGLFDNENETPSPSLIAQKDIGLKLRRILADIPEKLKGCCGGSDLPLCNWGETMKPFILSFP</sequence>
<dbReference type="Proteomes" id="UP001218218">
    <property type="component" value="Unassembled WGS sequence"/>
</dbReference>
<feature type="signal peptide" evidence="1">
    <location>
        <begin position="1"/>
        <end position="20"/>
    </location>
</feature>
<protein>
    <submittedName>
        <fullName evidence="2">Uncharacterized protein</fullName>
    </submittedName>
</protein>
<organism evidence="2 3">
    <name type="scientific">Mycena albidolilacea</name>
    <dbReference type="NCBI Taxonomy" id="1033008"/>
    <lineage>
        <taxon>Eukaryota</taxon>
        <taxon>Fungi</taxon>
        <taxon>Dikarya</taxon>
        <taxon>Basidiomycota</taxon>
        <taxon>Agaricomycotina</taxon>
        <taxon>Agaricomycetes</taxon>
        <taxon>Agaricomycetidae</taxon>
        <taxon>Agaricales</taxon>
        <taxon>Marasmiineae</taxon>
        <taxon>Mycenaceae</taxon>
        <taxon>Mycena</taxon>
    </lineage>
</organism>
<accession>A0AAD7F0Z9</accession>
<comment type="caution">
    <text evidence="2">The sequence shown here is derived from an EMBL/GenBank/DDBJ whole genome shotgun (WGS) entry which is preliminary data.</text>
</comment>
<name>A0AAD7F0Z9_9AGAR</name>
<evidence type="ECO:0000256" key="1">
    <source>
        <dbReference type="SAM" id="SignalP"/>
    </source>
</evidence>
<proteinExistence type="predicted"/>
<feature type="chain" id="PRO_5042283800" evidence="1">
    <location>
        <begin position="21"/>
        <end position="243"/>
    </location>
</feature>
<reference evidence="2" key="1">
    <citation type="submission" date="2023-03" db="EMBL/GenBank/DDBJ databases">
        <title>Massive genome expansion in bonnet fungi (Mycena s.s.) driven by repeated elements and novel gene families across ecological guilds.</title>
        <authorList>
            <consortium name="Lawrence Berkeley National Laboratory"/>
            <person name="Harder C.B."/>
            <person name="Miyauchi S."/>
            <person name="Viragh M."/>
            <person name="Kuo A."/>
            <person name="Thoen E."/>
            <person name="Andreopoulos B."/>
            <person name="Lu D."/>
            <person name="Skrede I."/>
            <person name="Drula E."/>
            <person name="Henrissat B."/>
            <person name="Morin E."/>
            <person name="Kohler A."/>
            <person name="Barry K."/>
            <person name="LaButti K."/>
            <person name="Morin E."/>
            <person name="Salamov A."/>
            <person name="Lipzen A."/>
            <person name="Mereny Z."/>
            <person name="Hegedus B."/>
            <person name="Baldrian P."/>
            <person name="Stursova M."/>
            <person name="Weitz H."/>
            <person name="Taylor A."/>
            <person name="Grigoriev I.V."/>
            <person name="Nagy L.G."/>
            <person name="Martin F."/>
            <person name="Kauserud H."/>
        </authorList>
    </citation>
    <scope>NUCLEOTIDE SEQUENCE</scope>
    <source>
        <strain evidence="2">CBHHK002</strain>
    </source>
</reference>
<gene>
    <name evidence="2" type="ORF">DFH08DRAFT_403721</name>
</gene>
<keyword evidence="3" id="KW-1185">Reference proteome</keyword>
<evidence type="ECO:0000313" key="2">
    <source>
        <dbReference type="EMBL" id="KAJ7359115.1"/>
    </source>
</evidence>
<keyword evidence="1" id="KW-0732">Signal</keyword>